<dbReference type="Pfam" id="PF10387">
    <property type="entry name" value="DUF2442"/>
    <property type="match status" value="1"/>
</dbReference>
<accession>A0A4V1RIA2</accession>
<dbReference type="Gene3D" id="3.30.2020.10">
    <property type="entry name" value="NE0471-like N-terminal domain"/>
    <property type="match status" value="1"/>
</dbReference>
<sequence>MSATDVVTVGKALPRIRSVSFNDGYEVAVTWDAATRDGRTDAVDLAPLIFRLKFYAPLRDDRRLMATVRAIDEGTAIAWGDGDVDMAATSVLDLAEESMTAADFSEFMTRHGFTFDRIAAELGISKRLAGYYAAGRSVPRYIALACALMDLQLQRKPVAPALDRRAVSHGAATLPSDRDARVPFGTLERRGRDDVAREMLDPVKDTRERADRVQGGVDRLAVGTGHEP</sequence>
<comment type="caution">
    <text evidence="2">The sequence shown here is derived from an EMBL/GenBank/DDBJ whole genome shotgun (WGS) entry which is preliminary data.</text>
</comment>
<dbReference type="SUPFAM" id="SSF47413">
    <property type="entry name" value="lambda repressor-like DNA-binding domains"/>
    <property type="match status" value="1"/>
</dbReference>
<dbReference type="AlphaFoldDB" id="A0A4V1RIA2"/>
<reference evidence="2 3" key="1">
    <citation type="submission" date="2018-09" db="EMBL/GenBank/DDBJ databases">
        <authorList>
            <person name="Grouzdev D.S."/>
            <person name="Krutkina M.S."/>
        </authorList>
    </citation>
    <scope>NUCLEOTIDE SEQUENCE [LARGE SCALE GENOMIC DNA]</scope>
    <source>
        <strain evidence="2 3">RmlP001</strain>
    </source>
</reference>
<dbReference type="InterPro" id="IPR018841">
    <property type="entry name" value="DUF2442"/>
</dbReference>
<evidence type="ECO:0000313" key="2">
    <source>
        <dbReference type="EMBL" id="RYB03001.1"/>
    </source>
</evidence>
<evidence type="ECO:0000256" key="1">
    <source>
        <dbReference type="SAM" id="MobiDB-lite"/>
    </source>
</evidence>
<dbReference type="SUPFAM" id="SSF143880">
    <property type="entry name" value="NE0471 N-terminal domain-like"/>
    <property type="match status" value="1"/>
</dbReference>
<evidence type="ECO:0000313" key="3">
    <source>
        <dbReference type="Proteomes" id="UP000289411"/>
    </source>
</evidence>
<dbReference type="Proteomes" id="UP000289411">
    <property type="component" value="Unassembled WGS sequence"/>
</dbReference>
<dbReference type="InterPro" id="IPR010982">
    <property type="entry name" value="Lambda_DNA-bd_dom_sf"/>
</dbReference>
<organism evidence="2 3">
    <name type="scientific">Lichenibacterium ramalinae</name>
    <dbReference type="NCBI Taxonomy" id="2316527"/>
    <lineage>
        <taxon>Bacteria</taxon>
        <taxon>Pseudomonadati</taxon>
        <taxon>Pseudomonadota</taxon>
        <taxon>Alphaproteobacteria</taxon>
        <taxon>Hyphomicrobiales</taxon>
        <taxon>Lichenihabitantaceae</taxon>
        <taxon>Lichenibacterium</taxon>
    </lineage>
</organism>
<dbReference type="InterPro" id="IPR036782">
    <property type="entry name" value="NE0471-like_N"/>
</dbReference>
<feature type="region of interest" description="Disordered" evidence="1">
    <location>
        <begin position="204"/>
        <end position="228"/>
    </location>
</feature>
<name>A0A4V1RIA2_9HYPH</name>
<dbReference type="EMBL" id="QYBC01000016">
    <property type="protein sequence ID" value="RYB03001.1"/>
    <property type="molecule type" value="Genomic_DNA"/>
</dbReference>
<gene>
    <name evidence="2" type="ORF">D3272_18160</name>
</gene>
<dbReference type="GO" id="GO:0003677">
    <property type="term" value="F:DNA binding"/>
    <property type="evidence" value="ECO:0007669"/>
    <property type="project" value="InterPro"/>
</dbReference>
<keyword evidence="3" id="KW-1185">Reference proteome</keyword>
<protein>
    <submittedName>
        <fullName evidence="2">DUF2442 domain-containing protein</fullName>
    </submittedName>
</protein>
<dbReference type="Gene3D" id="1.10.260.40">
    <property type="entry name" value="lambda repressor-like DNA-binding domains"/>
    <property type="match status" value="1"/>
</dbReference>
<reference evidence="2 3" key="2">
    <citation type="submission" date="2019-02" db="EMBL/GenBank/DDBJ databases">
        <title>'Lichenibacterium ramalinii' gen. nov. sp. nov., 'Lichenibacterium minor' gen. nov. sp. nov.</title>
        <authorList>
            <person name="Pankratov T."/>
        </authorList>
    </citation>
    <scope>NUCLEOTIDE SEQUENCE [LARGE SCALE GENOMIC DNA]</scope>
    <source>
        <strain evidence="2 3">RmlP001</strain>
    </source>
</reference>
<proteinExistence type="predicted"/>
<dbReference type="OrthoDB" id="8234829at2"/>